<feature type="transmembrane region" description="Helical" evidence="1">
    <location>
        <begin position="68"/>
        <end position="88"/>
    </location>
</feature>
<dbReference type="RefSeq" id="WP_185672978.1">
    <property type="nucleotide sequence ID" value="NZ_JACJVP010000062.1"/>
</dbReference>
<proteinExistence type="predicted"/>
<feature type="transmembrane region" description="Helical" evidence="1">
    <location>
        <begin position="94"/>
        <end position="114"/>
    </location>
</feature>
<accession>A0A7X0RZW1</accession>
<evidence type="ECO:0000256" key="1">
    <source>
        <dbReference type="SAM" id="Phobius"/>
    </source>
</evidence>
<dbReference type="EMBL" id="JACJVP010000062">
    <property type="protein sequence ID" value="MBB6675124.1"/>
    <property type="molecule type" value="Genomic_DNA"/>
</dbReference>
<keyword evidence="1" id="KW-1133">Transmembrane helix</keyword>
<sequence length="122" mass="13314">MTAAKWIGTAAFAVFISSLASALLLSLFFFDNLAAIFIVVLYCFVGTAAFGAPVSLLIFFAVRTDRTWGIMLRFGLHLAAGFVPLYLLSGSDGTIFAISGLVNAINYYVVFVLLRKCWKNIE</sequence>
<organism evidence="2 3">
    <name type="scientific">Cohnella nanjingensis</name>
    <dbReference type="NCBI Taxonomy" id="1387779"/>
    <lineage>
        <taxon>Bacteria</taxon>
        <taxon>Bacillati</taxon>
        <taxon>Bacillota</taxon>
        <taxon>Bacilli</taxon>
        <taxon>Bacillales</taxon>
        <taxon>Paenibacillaceae</taxon>
        <taxon>Cohnella</taxon>
    </lineage>
</organism>
<comment type="caution">
    <text evidence="2">The sequence shown here is derived from an EMBL/GenBank/DDBJ whole genome shotgun (WGS) entry which is preliminary data.</text>
</comment>
<keyword evidence="1" id="KW-0472">Membrane</keyword>
<feature type="transmembrane region" description="Helical" evidence="1">
    <location>
        <begin position="36"/>
        <end position="61"/>
    </location>
</feature>
<evidence type="ECO:0000313" key="2">
    <source>
        <dbReference type="EMBL" id="MBB6675124.1"/>
    </source>
</evidence>
<evidence type="ECO:0000313" key="3">
    <source>
        <dbReference type="Proteomes" id="UP000547209"/>
    </source>
</evidence>
<protein>
    <submittedName>
        <fullName evidence="2">Uncharacterized protein</fullName>
    </submittedName>
</protein>
<name>A0A7X0RZW1_9BACL</name>
<dbReference type="Proteomes" id="UP000547209">
    <property type="component" value="Unassembled WGS sequence"/>
</dbReference>
<keyword evidence="3" id="KW-1185">Reference proteome</keyword>
<reference evidence="2 3" key="1">
    <citation type="submission" date="2020-08" db="EMBL/GenBank/DDBJ databases">
        <title>Cohnella phylogeny.</title>
        <authorList>
            <person name="Dunlap C."/>
        </authorList>
    </citation>
    <scope>NUCLEOTIDE SEQUENCE [LARGE SCALE GENOMIC DNA]</scope>
    <source>
        <strain evidence="2 3">DSM 28246</strain>
    </source>
</reference>
<gene>
    <name evidence="2" type="ORF">H7C19_31130</name>
</gene>
<keyword evidence="1" id="KW-0812">Transmembrane</keyword>
<feature type="transmembrane region" description="Helical" evidence="1">
    <location>
        <begin position="7"/>
        <end position="30"/>
    </location>
</feature>
<dbReference type="AlphaFoldDB" id="A0A7X0RZW1"/>